<reference evidence="1" key="1">
    <citation type="submission" date="2017-02" db="UniProtKB">
        <authorList>
            <consortium name="WormBaseParasite"/>
        </authorList>
    </citation>
    <scope>IDENTIFICATION</scope>
</reference>
<name>A0A0R3UCM4_MESCO</name>
<dbReference type="AlphaFoldDB" id="A0A0R3UCM4"/>
<dbReference type="WBParaSite" id="MCOS_0000467201-mRNA-1">
    <property type="protein sequence ID" value="MCOS_0000467201-mRNA-1"/>
    <property type="gene ID" value="MCOS_0000467201"/>
</dbReference>
<evidence type="ECO:0000313" key="1">
    <source>
        <dbReference type="WBParaSite" id="MCOS_0000467201-mRNA-1"/>
    </source>
</evidence>
<sequence length="36" mass="4019">LNLLLQTILRWRDSISSSAPPYPTIELAISLAHSKL</sequence>
<organism evidence="1">
    <name type="scientific">Mesocestoides corti</name>
    <name type="common">Flatworm</name>
    <dbReference type="NCBI Taxonomy" id="53468"/>
    <lineage>
        <taxon>Eukaryota</taxon>
        <taxon>Metazoa</taxon>
        <taxon>Spiralia</taxon>
        <taxon>Lophotrochozoa</taxon>
        <taxon>Platyhelminthes</taxon>
        <taxon>Cestoda</taxon>
        <taxon>Eucestoda</taxon>
        <taxon>Cyclophyllidea</taxon>
        <taxon>Mesocestoididae</taxon>
        <taxon>Mesocestoides</taxon>
    </lineage>
</organism>
<protein>
    <submittedName>
        <fullName evidence="1">IS4 family transposase</fullName>
    </submittedName>
</protein>
<proteinExistence type="predicted"/>
<accession>A0A0R3UCM4</accession>